<dbReference type="EMBL" id="JARAKH010000029">
    <property type="protein sequence ID" value="KAK8388160.1"/>
    <property type="molecule type" value="Genomic_DNA"/>
</dbReference>
<gene>
    <name evidence="2" type="ORF">O3P69_020207</name>
</gene>
<dbReference type="SMART" id="SM00700">
    <property type="entry name" value="JHBP"/>
    <property type="match status" value="1"/>
</dbReference>
<dbReference type="Pfam" id="PF06585">
    <property type="entry name" value="JHBP"/>
    <property type="match status" value="1"/>
</dbReference>
<dbReference type="InterPro" id="IPR038606">
    <property type="entry name" value="To_sf"/>
</dbReference>
<dbReference type="InterPro" id="IPR020234">
    <property type="entry name" value="Mite_allergen_group-7"/>
</dbReference>
<protein>
    <submittedName>
        <fullName evidence="2">Uncharacterized protein</fullName>
    </submittedName>
</protein>
<evidence type="ECO:0000313" key="2">
    <source>
        <dbReference type="EMBL" id="KAK8388160.1"/>
    </source>
</evidence>
<dbReference type="Proteomes" id="UP001487740">
    <property type="component" value="Unassembled WGS sequence"/>
</dbReference>
<accession>A0AAW0TL05</accession>
<organism evidence="2 3">
    <name type="scientific">Scylla paramamosain</name>
    <name type="common">Mud crab</name>
    <dbReference type="NCBI Taxonomy" id="85552"/>
    <lineage>
        <taxon>Eukaryota</taxon>
        <taxon>Metazoa</taxon>
        <taxon>Ecdysozoa</taxon>
        <taxon>Arthropoda</taxon>
        <taxon>Crustacea</taxon>
        <taxon>Multicrustacea</taxon>
        <taxon>Malacostraca</taxon>
        <taxon>Eumalacostraca</taxon>
        <taxon>Eucarida</taxon>
        <taxon>Decapoda</taxon>
        <taxon>Pleocyemata</taxon>
        <taxon>Brachyura</taxon>
        <taxon>Eubrachyura</taxon>
        <taxon>Portunoidea</taxon>
        <taxon>Portunidae</taxon>
        <taxon>Portuninae</taxon>
        <taxon>Scylla</taxon>
    </lineage>
</organism>
<evidence type="ECO:0000313" key="3">
    <source>
        <dbReference type="Proteomes" id="UP001487740"/>
    </source>
</evidence>
<sequence length="427" mass="45825">MKFLLPLFLAGLLGATNSQVHEGCIDPPGNGEIADLVVMAIEAARPLLETGIPSLGIPPIDPFGPIPPVNFHIDVSGLRMDGTVSETQVRNLAQSLLLNSALIISTWMGCTMLMDSSPACFPVFGDGGFTLDTYDTGFSGGAKVSYNVFTDHITLKDLTFDVFFKDLKMEMECINGCGDMSDLINGVVSQIGPAVFEAVWNAIEPPLASLIQDGINYILKNISISDVINPDQLDKLHPMDLGNANDFVDSIMGAVNNAIVVADLDPALLPETSLNLGVGEAVLYEGQVEGLSKMYRGGTCTLDKVASWVFLYANLADENLQVHYQANVTSGSTTSVATIGASVKIVEAYLVARKDTFGLTTDIDQFVVTEFGRIDVDIDGLGLLGFMLEPLTEGVMNLVRDEITNILETEVKDLLQDILGETPWPAL</sequence>
<dbReference type="Gene3D" id="3.15.10.50">
    <property type="match status" value="1"/>
</dbReference>
<feature type="chain" id="PRO_5043654128" evidence="1">
    <location>
        <begin position="19"/>
        <end position="427"/>
    </location>
</feature>
<comment type="caution">
    <text evidence="2">The sequence shown here is derived from an EMBL/GenBank/DDBJ whole genome shotgun (WGS) entry which is preliminary data.</text>
</comment>
<dbReference type="InterPro" id="IPR010562">
    <property type="entry name" value="Haemolymph_juvenile_hormone-bd"/>
</dbReference>
<proteinExistence type="predicted"/>
<reference evidence="2 3" key="1">
    <citation type="submission" date="2023-03" db="EMBL/GenBank/DDBJ databases">
        <title>High-quality genome of Scylla paramamosain provides insights in environmental adaptation.</title>
        <authorList>
            <person name="Zhang L."/>
        </authorList>
    </citation>
    <scope>NUCLEOTIDE SEQUENCE [LARGE SCALE GENOMIC DNA]</scope>
    <source>
        <strain evidence="2">LZ_2023a</strain>
        <tissue evidence="2">Muscle</tissue>
    </source>
</reference>
<dbReference type="InterPro" id="IPR038602">
    <property type="entry name" value="Mite_allergen_7_sf"/>
</dbReference>
<keyword evidence="3" id="KW-1185">Reference proteome</keyword>
<feature type="signal peptide" evidence="1">
    <location>
        <begin position="1"/>
        <end position="18"/>
    </location>
</feature>
<dbReference type="PANTHER" id="PTHR11008">
    <property type="entry name" value="PROTEIN TAKEOUT-LIKE PROTEIN"/>
    <property type="match status" value="1"/>
</dbReference>
<keyword evidence="1" id="KW-0732">Signal</keyword>
<dbReference type="PANTHER" id="PTHR11008:SF9">
    <property type="entry name" value="PROTEIN TAKEOUT-LIKE PROTEIN"/>
    <property type="match status" value="1"/>
</dbReference>
<dbReference type="Pfam" id="PF16984">
    <property type="entry name" value="Grp7_allergen"/>
    <property type="match status" value="1"/>
</dbReference>
<dbReference type="Gene3D" id="3.15.10.30">
    <property type="entry name" value="Haemolymph juvenile hormone binding protein"/>
    <property type="match status" value="1"/>
</dbReference>
<dbReference type="AlphaFoldDB" id="A0AAW0TL05"/>
<name>A0AAW0TL05_SCYPA</name>
<evidence type="ECO:0000256" key="1">
    <source>
        <dbReference type="SAM" id="SignalP"/>
    </source>
</evidence>